<keyword evidence="1" id="KW-0472">Membrane</keyword>
<dbReference type="AlphaFoldDB" id="B8HPL3"/>
<dbReference type="STRING" id="395961.Cyan7425_1504"/>
<name>B8HPL3_CYAP4</name>
<feature type="transmembrane region" description="Helical" evidence="1">
    <location>
        <begin position="38"/>
        <end position="57"/>
    </location>
</feature>
<gene>
    <name evidence="2" type="ordered locus">Cyan7425_1504</name>
</gene>
<proteinExistence type="predicted"/>
<dbReference type="EMBL" id="CP001344">
    <property type="protein sequence ID" value="ACL43874.1"/>
    <property type="molecule type" value="Genomic_DNA"/>
</dbReference>
<evidence type="ECO:0000313" key="2">
    <source>
        <dbReference type="EMBL" id="ACL43874.1"/>
    </source>
</evidence>
<reference evidence="2" key="1">
    <citation type="submission" date="2009-01" db="EMBL/GenBank/DDBJ databases">
        <title>Complete sequence of chromosome Cyanothece sp. PCC 7425.</title>
        <authorList>
            <consortium name="US DOE Joint Genome Institute"/>
            <person name="Lucas S."/>
            <person name="Copeland A."/>
            <person name="Lapidus A."/>
            <person name="Glavina del Rio T."/>
            <person name="Dalin E."/>
            <person name="Tice H."/>
            <person name="Bruce D."/>
            <person name="Goodwin L."/>
            <person name="Pitluck S."/>
            <person name="Sims D."/>
            <person name="Meineke L."/>
            <person name="Brettin T."/>
            <person name="Detter J.C."/>
            <person name="Han C."/>
            <person name="Larimer F."/>
            <person name="Land M."/>
            <person name="Hauser L."/>
            <person name="Kyrpides N."/>
            <person name="Ovchinnikova G."/>
            <person name="Liberton M."/>
            <person name="Stoeckel J."/>
            <person name="Banerjee A."/>
            <person name="Singh A."/>
            <person name="Page L."/>
            <person name="Sato H."/>
            <person name="Zhao L."/>
            <person name="Sherman L."/>
            <person name="Pakrasi H."/>
            <person name="Richardson P."/>
        </authorList>
    </citation>
    <scope>NUCLEOTIDE SEQUENCE</scope>
    <source>
        <strain evidence="2">PCC 7425</strain>
    </source>
</reference>
<keyword evidence="1" id="KW-0812">Transmembrane</keyword>
<dbReference type="OrthoDB" id="565296at2"/>
<sequence>MTGHKSPKKTLLLTIALLSATGASYFTTSDLNVLLKIYGLLFTVQVGFLLFFVMPILQQYWGSKAKKVDF</sequence>
<dbReference type="KEGG" id="cyn:Cyan7425_1504"/>
<dbReference type="HOGENOM" id="CLU_2751038_0_0_3"/>
<evidence type="ECO:0000256" key="1">
    <source>
        <dbReference type="SAM" id="Phobius"/>
    </source>
</evidence>
<protein>
    <submittedName>
        <fullName evidence="2">Uncharacterized protein</fullName>
    </submittedName>
</protein>
<organism evidence="2">
    <name type="scientific">Cyanothece sp. (strain PCC 7425 / ATCC 29141)</name>
    <dbReference type="NCBI Taxonomy" id="395961"/>
    <lineage>
        <taxon>Bacteria</taxon>
        <taxon>Bacillati</taxon>
        <taxon>Cyanobacteriota</taxon>
        <taxon>Cyanophyceae</taxon>
        <taxon>Gomontiellales</taxon>
        <taxon>Cyanothecaceae</taxon>
        <taxon>Cyanothece</taxon>
    </lineage>
</organism>
<keyword evidence="1" id="KW-1133">Transmembrane helix</keyword>
<accession>B8HPL3</accession>